<comment type="caution">
    <text evidence="6">The sequence shown here is derived from an EMBL/GenBank/DDBJ whole genome shotgun (WGS) entry which is preliminary data.</text>
</comment>
<feature type="transmembrane region" description="Helical" evidence="5">
    <location>
        <begin position="178"/>
        <end position="197"/>
    </location>
</feature>
<feature type="transmembrane region" description="Helical" evidence="5">
    <location>
        <begin position="121"/>
        <end position="140"/>
    </location>
</feature>
<keyword evidence="4 5" id="KW-0472">Membrane</keyword>
<reference evidence="6" key="1">
    <citation type="submission" date="2022-07" db="EMBL/GenBank/DDBJ databases">
        <title>Fungi with potential for degradation of polypropylene.</title>
        <authorList>
            <person name="Gostincar C."/>
        </authorList>
    </citation>
    <scope>NUCLEOTIDE SEQUENCE</scope>
    <source>
        <strain evidence="6">EXF-13308</strain>
    </source>
</reference>
<keyword evidence="7" id="KW-1185">Reference proteome</keyword>
<organism evidence="6 7">
    <name type="scientific">Pleurostoma richardsiae</name>
    <dbReference type="NCBI Taxonomy" id="41990"/>
    <lineage>
        <taxon>Eukaryota</taxon>
        <taxon>Fungi</taxon>
        <taxon>Dikarya</taxon>
        <taxon>Ascomycota</taxon>
        <taxon>Pezizomycotina</taxon>
        <taxon>Sordariomycetes</taxon>
        <taxon>Sordariomycetidae</taxon>
        <taxon>Calosphaeriales</taxon>
        <taxon>Pleurostomataceae</taxon>
        <taxon>Pleurostoma</taxon>
    </lineage>
</organism>
<comment type="subcellular location">
    <subcellularLocation>
        <location evidence="1">Membrane</location>
        <topology evidence="1">Multi-pass membrane protein</topology>
    </subcellularLocation>
</comment>
<sequence>METNTTAHAVGFSSNDIDEVRPVDDATLDVELQKPDLVVEGEASGTRKMEAITAVWGKNGKMVLLTAEFDNTTVYRYYVFALSSFQRISASQSLTTAGGLCFATLKPLVAKLSDVFGRGELYPVWVLFFIIAHVLCAASPNYNAWAAGYMLHVLGQTGVNTINDILVADFSSARQRGFAVQIQFLPFMFMPFISAFVTDSVIGGIGWRWGIGMLAIVMPVGLAPLIGTVLGFQYKAKKLGFPTKLRISFYDFCSQIDLGGIALFCGGLALILLPASLAGTLPKGWRTGWLIACLVVGAVFLLLLPFYERFVAKHPILPSRYFKDLTITIALLVYSFDGTAAAVTHSYFYEWLIVARGLSVRDANLITAGTNVMRYKWIIAAGAVVRVIGYGVMFRIRTGQSSIAEVVVVQLIQGIGTGIVSTGCFVALTVAVPHTELAQMTSLAVCMNTLGSTIGAAIGGGIYTSHLRAELVRELGSMGTPKLIDAAYNSITVGLPAIGTPQRAAIARALQYNTIMAYFTYVGFATTIPVLPAVWFLPDRLLTDAQNLVEGQDPVEGRDP</sequence>
<dbReference type="GO" id="GO:0015343">
    <property type="term" value="F:siderophore-iron transmembrane transporter activity"/>
    <property type="evidence" value="ECO:0007669"/>
    <property type="project" value="TreeGrafter"/>
</dbReference>
<gene>
    <name evidence="6" type="ORF">NKR23_g6423</name>
</gene>
<protein>
    <submittedName>
        <fullName evidence="6">Siderochrome-iron transporter</fullName>
    </submittedName>
</protein>
<feature type="transmembrane region" description="Helical" evidence="5">
    <location>
        <begin position="252"/>
        <end position="275"/>
    </location>
</feature>
<feature type="transmembrane region" description="Helical" evidence="5">
    <location>
        <begin position="440"/>
        <end position="463"/>
    </location>
</feature>
<feature type="transmembrane region" description="Helical" evidence="5">
    <location>
        <begin position="287"/>
        <end position="307"/>
    </location>
</feature>
<evidence type="ECO:0000256" key="3">
    <source>
        <dbReference type="ARBA" id="ARBA00022989"/>
    </source>
</evidence>
<keyword evidence="3 5" id="KW-1133">Transmembrane helix</keyword>
<dbReference type="InterPro" id="IPR036259">
    <property type="entry name" value="MFS_trans_sf"/>
</dbReference>
<evidence type="ECO:0000313" key="7">
    <source>
        <dbReference type="Proteomes" id="UP001174694"/>
    </source>
</evidence>
<evidence type="ECO:0000256" key="5">
    <source>
        <dbReference type="SAM" id="Phobius"/>
    </source>
</evidence>
<dbReference type="Gene3D" id="1.20.1250.20">
    <property type="entry name" value="MFS general substrate transporter like domains"/>
    <property type="match status" value="2"/>
</dbReference>
<dbReference type="AlphaFoldDB" id="A0AA38RD59"/>
<evidence type="ECO:0000313" key="6">
    <source>
        <dbReference type="EMBL" id="KAJ9143813.1"/>
    </source>
</evidence>
<dbReference type="Proteomes" id="UP001174694">
    <property type="component" value="Unassembled WGS sequence"/>
</dbReference>
<keyword evidence="2 5" id="KW-0812">Transmembrane</keyword>
<proteinExistence type="predicted"/>
<dbReference type="EMBL" id="JANBVO010000018">
    <property type="protein sequence ID" value="KAJ9143813.1"/>
    <property type="molecule type" value="Genomic_DNA"/>
</dbReference>
<dbReference type="SUPFAM" id="SSF103473">
    <property type="entry name" value="MFS general substrate transporter"/>
    <property type="match status" value="2"/>
</dbReference>
<evidence type="ECO:0000256" key="4">
    <source>
        <dbReference type="ARBA" id="ARBA00023136"/>
    </source>
</evidence>
<feature type="transmembrane region" description="Helical" evidence="5">
    <location>
        <begin position="406"/>
        <end position="428"/>
    </location>
</feature>
<evidence type="ECO:0000256" key="1">
    <source>
        <dbReference type="ARBA" id="ARBA00004141"/>
    </source>
</evidence>
<evidence type="ECO:0000256" key="2">
    <source>
        <dbReference type="ARBA" id="ARBA00022692"/>
    </source>
</evidence>
<feature type="transmembrane region" description="Helical" evidence="5">
    <location>
        <begin position="209"/>
        <end position="232"/>
    </location>
</feature>
<dbReference type="PANTHER" id="PTHR23501">
    <property type="entry name" value="MAJOR FACILITATOR SUPERFAMILY"/>
    <property type="match status" value="1"/>
</dbReference>
<feature type="transmembrane region" description="Helical" evidence="5">
    <location>
        <begin position="375"/>
        <end position="394"/>
    </location>
</feature>
<feature type="transmembrane region" description="Helical" evidence="5">
    <location>
        <begin position="518"/>
        <end position="537"/>
    </location>
</feature>
<accession>A0AA38RD59</accession>
<dbReference type="PANTHER" id="PTHR23501:SF200">
    <property type="entry name" value="TRANSPORTER, PUTATIVE (AFU_ORTHOLOGUE AFUA_3G01360)-RELATED"/>
    <property type="match status" value="1"/>
</dbReference>
<feature type="transmembrane region" description="Helical" evidence="5">
    <location>
        <begin position="327"/>
        <end position="349"/>
    </location>
</feature>
<name>A0AA38RD59_9PEZI</name>
<dbReference type="GO" id="GO:0005886">
    <property type="term" value="C:plasma membrane"/>
    <property type="evidence" value="ECO:0007669"/>
    <property type="project" value="TreeGrafter"/>
</dbReference>